<dbReference type="InterPro" id="IPR048258">
    <property type="entry name" value="Cyclins_cyclin-box"/>
</dbReference>
<dbReference type="InterPro" id="IPR046965">
    <property type="entry name" value="Cyclin_A/B-like"/>
</dbReference>
<dbReference type="GO" id="GO:0044772">
    <property type="term" value="P:mitotic cell cycle phase transition"/>
    <property type="evidence" value="ECO:0007669"/>
    <property type="project" value="InterPro"/>
</dbReference>
<sequence length="433" mass="48265">MASRVIVPERQRDGAVAGKLKPKAAEGNARRVLGDIGNLNTNRGGGDTGKQQQFNPPATKGFRAQLLANAQTIAEKRNKKPVDVIGGRVAVRKPKVSNPVTEKAVEKPKQKAAIEISAAAEEAKKEKPNTQKSSRKKKVQTLTSVLSARSKVACGLSNKAKDIVDIDAGDVDNQLAAVEYVEDLYKFYKLAEGSSQVHDYMGSQIQINAKMRMILVDWLIQVHEKFELAPETLYLTIYIVDRYLSTYITQRRELQLLGISSMLIASKYEEIWAPEVNDFVCISDKTYTREQILGMEKSILARLGWTLTVPTPYVFLVRFVKDAMADKEMENMVFFLAEMGLMQYEVVMFRPSMLAASAVYAARCTLNKTPLWDKTLEIHTGFTEFELIDCAKLLVNFHAGAAEHKLRVVYNKYSSPKHSAVARLAPAKSLLAS</sequence>
<dbReference type="FunFam" id="1.10.472.10:FF:000032">
    <property type="entry name" value="G2/mitotic-specific cyclin-1"/>
    <property type="match status" value="1"/>
</dbReference>
<dbReference type="InterPro" id="IPR006671">
    <property type="entry name" value="Cyclin_N"/>
</dbReference>
<dbReference type="InterPro" id="IPR004367">
    <property type="entry name" value="Cyclin_C-dom"/>
</dbReference>
<dbReference type="FunFam" id="1.10.472.10:FF:000001">
    <property type="entry name" value="G2/mitotic-specific cyclin"/>
    <property type="match status" value="1"/>
</dbReference>
<dbReference type="PROSITE" id="PS00292">
    <property type="entry name" value="CYCLINS"/>
    <property type="match status" value="1"/>
</dbReference>
<dbReference type="GO" id="GO:0010332">
    <property type="term" value="P:response to gamma radiation"/>
    <property type="evidence" value="ECO:0007669"/>
    <property type="project" value="UniProtKB-ARBA"/>
</dbReference>
<keyword evidence="10" id="KW-1185">Reference proteome</keyword>
<evidence type="ECO:0000256" key="3">
    <source>
        <dbReference type="ARBA" id="ARBA00023127"/>
    </source>
</evidence>
<reference evidence="9" key="1">
    <citation type="submission" date="2022-03" db="EMBL/GenBank/DDBJ databases">
        <title>A functionally conserved STORR gene fusion in Papaver species that diverged 16.8 million years ago.</title>
        <authorList>
            <person name="Catania T."/>
        </authorList>
    </citation>
    <scope>NUCLEOTIDE SEQUENCE</scope>
    <source>
        <strain evidence="9">S-191538</strain>
    </source>
</reference>
<dbReference type="CDD" id="cd20511">
    <property type="entry name" value="CYCLIN_AtCycB-like_rpt2"/>
    <property type="match status" value="1"/>
</dbReference>
<accession>A0AA42AUT0</accession>
<feature type="domain" description="Cyclin-like" evidence="7">
    <location>
        <begin position="217"/>
        <end position="301"/>
    </location>
</feature>
<dbReference type="InterPro" id="IPR036915">
    <property type="entry name" value="Cyclin-like_sf"/>
</dbReference>
<dbReference type="Pfam" id="PF02984">
    <property type="entry name" value="Cyclin_C"/>
    <property type="match status" value="1"/>
</dbReference>
<comment type="caution">
    <text evidence="9">The sequence shown here is derived from an EMBL/GenBank/DDBJ whole genome shotgun (WGS) entry which is preliminary data.</text>
</comment>
<dbReference type="Pfam" id="PF00134">
    <property type="entry name" value="Cyclin_N"/>
    <property type="match status" value="1"/>
</dbReference>
<protein>
    <recommendedName>
        <fullName evidence="11">Cyclin N-terminal domain-containing protein</fullName>
    </recommendedName>
</protein>
<dbReference type="SUPFAM" id="SSF47954">
    <property type="entry name" value="Cyclin-like"/>
    <property type="match status" value="2"/>
</dbReference>
<keyword evidence="4" id="KW-0131">Cell cycle</keyword>
<evidence type="ECO:0000256" key="2">
    <source>
        <dbReference type="ARBA" id="ARBA00022618"/>
    </source>
</evidence>
<dbReference type="EMBL" id="JAJJMA010228487">
    <property type="protein sequence ID" value="MCL7041863.1"/>
    <property type="molecule type" value="Genomic_DNA"/>
</dbReference>
<dbReference type="GO" id="GO:0016538">
    <property type="term" value="F:cyclin-dependent protein serine/threonine kinase regulator activity"/>
    <property type="evidence" value="ECO:0007669"/>
    <property type="project" value="InterPro"/>
</dbReference>
<feature type="domain" description="Cyclin C-terminal" evidence="8">
    <location>
        <begin position="310"/>
        <end position="427"/>
    </location>
</feature>
<dbReference type="AlphaFoldDB" id="A0AA42AUT0"/>
<evidence type="ECO:0000259" key="8">
    <source>
        <dbReference type="SMART" id="SM01332"/>
    </source>
</evidence>
<evidence type="ECO:0000256" key="1">
    <source>
        <dbReference type="ARBA" id="ARBA00006955"/>
    </source>
</evidence>
<evidence type="ECO:0000313" key="10">
    <source>
        <dbReference type="Proteomes" id="UP001177140"/>
    </source>
</evidence>
<evidence type="ECO:0000256" key="6">
    <source>
        <dbReference type="SAM" id="MobiDB-lite"/>
    </source>
</evidence>
<evidence type="ECO:0008006" key="11">
    <source>
        <dbReference type="Google" id="ProtNLM"/>
    </source>
</evidence>
<dbReference type="InterPro" id="IPR013763">
    <property type="entry name" value="Cyclin-like_dom"/>
</dbReference>
<gene>
    <name evidence="9" type="ORF">MKW94_027745</name>
</gene>
<comment type="similarity">
    <text evidence="1">Belongs to the cyclin family. Cyclin AB subfamily.</text>
</comment>
<name>A0AA42AUT0_PAPNU</name>
<proteinExistence type="inferred from homology"/>
<dbReference type="SMART" id="SM01332">
    <property type="entry name" value="Cyclin_C"/>
    <property type="match status" value="1"/>
</dbReference>
<keyword evidence="3 5" id="KW-0195">Cyclin</keyword>
<evidence type="ECO:0000256" key="5">
    <source>
        <dbReference type="RuleBase" id="RU000383"/>
    </source>
</evidence>
<dbReference type="Gene3D" id="1.10.472.10">
    <property type="entry name" value="Cyclin-like"/>
    <property type="match status" value="2"/>
</dbReference>
<organism evidence="9 10">
    <name type="scientific">Papaver nudicaule</name>
    <name type="common">Iceland poppy</name>
    <dbReference type="NCBI Taxonomy" id="74823"/>
    <lineage>
        <taxon>Eukaryota</taxon>
        <taxon>Viridiplantae</taxon>
        <taxon>Streptophyta</taxon>
        <taxon>Embryophyta</taxon>
        <taxon>Tracheophyta</taxon>
        <taxon>Spermatophyta</taxon>
        <taxon>Magnoliopsida</taxon>
        <taxon>Ranunculales</taxon>
        <taxon>Papaveraceae</taxon>
        <taxon>Papaveroideae</taxon>
        <taxon>Papaver</taxon>
    </lineage>
</organism>
<dbReference type="GO" id="GO:0051301">
    <property type="term" value="P:cell division"/>
    <property type="evidence" value="ECO:0007669"/>
    <property type="project" value="UniProtKB-KW"/>
</dbReference>
<feature type="domain" description="Cyclin-like" evidence="7">
    <location>
        <begin position="314"/>
        <end position="396"/>
    </location>
</feature>
<evidence type="ECO:0000313" key="9">
    <source>
        <dbReference type="EMBL" id="MCL7041863.1"/>
    </source>
</evidence>
<evidence type="ECO:0000256" key="4">
    <source>
        <dbReference type="ARBA" id="ARBA00023306"/>
    </source>
</evidence>
<evidence type="ECO:0000259" key="7">
    <source>
        <dbReference type="SMART" id="SM00385"/>
    </source>
</evidence>
<dbReference type="PIRSF" id="PIRSF001771">
    <property type="entry name" value="Cyclin_A_B_D_E"/>
    <property type="match status" value="1"/>
</dbReference>
<feature type="region of interest" description="Disordered" evidence="6">
    <location>
        <begin position="1"/>
        <end position="57"/>
    </location>
</feature>
<keyword evidence="2" id="KW-0132">Cell division</keyword>
<dbReference type="PANTHER" id="PTHR10177">
    <property type="entry name" value="CYCLINS"/>
    <property type="match status" value="1"/>
</dbReference>
<dbReference type="SMART" id="SM00385">
    <property type="entry name" value="CYCLIN"/>
    <property type="match status" value="2"/>
</dbReference>
<dbReference type="InterPro" id="IPR039361">
    <property type="entry name" value="Cyclin"/>
</dbReference>
<dbReference type="Proteomes" id="UP001177140">
    <property type="component" value="Unassembled WGS sequence"/>
</dbReference>